<gene>
    <name evidence="2" type="ORF">IscW_ISCW005701</name>
</gene>
<feature type="compositionally biased region" description="Basic and acidic residues" evidence="1">
    <location>
        <begin position="62"/>
        <end position="72"/>
    </location>
</feature>
<organism>
    <name type="scientific">Ixodes scapularis</name>
    <name type="common">Black-legged tick</name>
    <name type="synonym">Deer tick</name>
    <dbReference type="NCBI Taxonomy" id="6945"/>
    <lineage>
        <taxon>Eukaryota</taxon>
        <taxon>Metazoa</taxon>
        <taxon>Ecdysozoa</taxon>
        <taxon>Arthropoda</taxon>
        <taxon>Chelicerata</taxon>
        <taxon>Arachnida</taxon>
        <taxon>Acari</taxon>
        <taxon>Parasitiformes</taxon>
        <taxon>Ixodida</taxon>
        <taxon>Ixodoidea</taxon>
        <taxon>Ixodidae</taxon>
        <taxon>Ixodinae</taxon>
        <taxon>Ixodes</taxon>
    </lineage>
</organism>
<feature type="compositionally biased region" description="Basic and acidic residues" evidence="1">
    <location>
        <begin position="15"/>
        <end position="38"/>
    </location>
</feature>
<dbReference type="PaxDb" id="6945-B7PNG5"/>
<reference evidence="2" key="1">
    <citation type="submission" date="2008-03" db="EMBL/GenBank/DDBJ databases">
        <title>Annotation of Ixodes scapularis.</title>
        <authorList>
            <consortium name="Ixodes scapularis Genome Project Consortium"/>
            <person name="Caler E."/>
            <person name="Hannick L.I."/>
            <person name="Bidwell S."/>
            <person name="Joardar V."/>
            <person name="Thiagarajan M."/>
            <person name="Amedeo P."/>
            <person name="Galinsky K.J."/>
            <person name="Schobel S."/>
            <person name="Inman J."/>
            <person name="Hostetler J."/>
            <person name="Miller J."/>
            <person name="Hammond M."/>
            <person name="Megy K."/>
            <person name="Lawson D."/>
            <person name="Kodira C."/>
            <person name="Sutton G."/>
            <person name="Meyer J."/>
            <person name="Hill C.A."/>
            <person name="Birren B."/>
            <person name="Nene V."/>
            <person name="Collins F."/>
            <person name="Alarcon-Chaidez F."/>
            <person name="Wikel S."/>
            <person name="Strausberg R."/>
        </authorList>
    </citation>
    <scope>NUCLEOTIDE SEQUENCE [LARGE SCALE GENOMIC DNA]</scope>
    <source>
        <strain evidence="2">Wikel colony</strain>
    </source>
</reference>
<protein>
    <submittedName>
        <fullName evidence="2">Uncharacterized protein</fullName>
    </submittedName>
</protein>
<accession>B7PNG5</accession>
<feature type="compositionally biased region" description="Basic residues" evidence="1">
    <location>
        <begin position="101"/>
        <end position="120"/>
    </location>
</feature>
<dbReference type="AlphaFoldDB" id="B7PNG5"/>
<dbReference type="EMBL" id="DS752645">
    <property type="protein sequence ID" value="EEC08137.1"/>
    <property type="molecule type" value="Genomic_DNA"/>
</dbReference>
<feature type="region of interest" description="Disordered" evidence="1">
    <location>
        <begin position="1"/>
        <end position="137"/>
    </location>
</feature>
<evidence type="ECO:0000313" key="2">
    <source>
        <dbReference type="EMBL" id="EEC08137.1"/>
    </source>
</evidence>
<proteinExistence type="predicted"/>
<name>B7PNG5_IXOSC</name>
<sequence length="169" mass="18033">MLVASLADIDEAEQAGEHKSTRGEEKEPNLKPIHDGVSDKIAGAGSDVHADASGGGRPLPAHQERRPPEGPHQRHPQRPVREGRVREVCQQPSGGPGQRVHVARRRAPGLRHGRVRRFQGRSRALGSPVQGHGRLMTPLSVGGAHRVSALSFSPLHSSSNSSETVSPLA</sequence>
<evidence type="ECO:0000256" key="1">
    <source>
        <dbReference type="SAM" id="MobiDB-lite"/>
    </source>
</evidence>